<reference evidence="1" key="2">
    <citation type="submission" date="2016-05" db="EMBL/GenBank/DDBJ databases">
        <authorList>
            <person name="Lavstsen T."/>
            <person name="Jespersen J.S."/>
        </authorList>
    </citation>
    <scope>NUCLEOTIDE SEQUENCE [LARGE SCALE GENOMIC DNA]</scope>
</reference>
<evidence type="ECO:0000313" key="4">
    <source>
        <dbReference type="Proteomes" id="UP000078555"/>
    </source>
</evidence>
<dbReference type="AlphaFoldDB" id="A0A1A8Z9D9"/>
<gene>
    <name evidence="1" type="ORF">POVWA1_042280</name>
    <name evidence="2" type="ORF">POVWA2_040790</name>
</gene>
<accession>A0A1A8Z9D9</accession>
<dbReference type="EMBL" id="FLRD01000115">
    <property type="protein sequence ID" value="SBT40576.1"/>
    <property type="molecule type" value="Genomic_DNA"/>
</dbReference>
<protein>
    <submittedName>
        <fullName evidence="1">Uncharacterized protein</fullName>
    </submittedName>
</protein>
<evidence type="ECO:0000313" key="3">
    <source>
        <dbReference type="Proteomes" id="UP000078550"/>
    </source>
</evidence>
<evidence type="ECO:0000313" key="2">
    <source>
        <dbReference type="EMBL" id="SBT40937.1"/>
    </source>
</evidence>
<proteinExistence type="predicted"/>
<dbReference type="Proteomes" id="UP000078550">
    <property type="component" value="Unassembled WGS sequence"/>
</dbReference>
<sequence length="95" mass="10612">MYLHAYGRIAQTERLLKCDPNLLQEEAFLNLCNFASCATACIHINICMYASGICRYLLVLVCACCCGTTMASQQNSDSRKRNVQAVVRSDELARK</sequence>
<keyword evidence="4" id="KW-1185">Reference proteome</keyword>
<name>A0A1A8Z9D9_PLAOA</name>
<dbReference type="EMBL" id="FLRE01000155">
    <property type="protein sequence ID" value="SBT40937.1"/>
    <property type="molecule type" value="Genomic_DNA"/>
</dbReference>
<organism evidence="1 4">
    <name type="scientific">Plasmodium ovale wallikeri</name>
    <dbReference type="NCBI Taxonomy" id="864142"/>
    <lineage>
        <taxon>Eukaryota</taxon>
        <taxon>Sar</taxon>
        <taxon>Alveolata</taxon>
        <taxon>Apicomplexa</taxon>
        <taxon>Aconoidasida</taxon>
        <taxon>Haemosporida</taxon>
        <taxon>Plasmodiidae</taxon>
        <taxon>Plasmodium</taxon>
        <taxon>Plasmodium (Plasmodium)</taxon>
    </lineage>
</organism>
<reference evidence="3 4" key="1">
    <citation type="submission" date="2016-05" db="EMBL/GenBank/DDBJ databases">
        <authorList>
            <person name="Naeem Raeece"/>
        </authorList>
    </citation>
    <scope>NUCLEOTIDE SEQUENCE [LARGE SCALE GENOMIC DNA]</scope>
</reference>
<dbReference type="Proteomes" id="UP000078555">
    <property type="component" value="Unassembled WGS sequence"/>
</dbReference>
<evidence type="ECO:0000313" key="1">
    <source>
        <dbReference type="EMBL" id="SBT40576.1"/>
    </source>
</evidence>